<dbReference type="AlphaFoldDB" id="A0AAD8VRM2"/>
<dbReference type="PANTHER" id="PTHR33026:SF7">
    <property type="entry name" value="OS03G0100275 PROTEIN"/>
    <property type="match status" value="1"/>
</dbReference>
<evidence type="ECO:0000313" key="5">
    <source>
        <dbReference type="Proteomes" id="UP001231189"/>
    </source>
</evidence>
<feature type="region of interest" description="Disordered" evidence="2">
    <location>
        <begin position="400"/>
        <end position="569"/>
    </location>
</feature>
<evidence type="ECO:0000256" key="2">
    <source>
        <dbReference type="SAM" id="MobiDB-lite"/>
    </source>
</evidence>
<feature type="compositionally biased region" description="Polar residues" evidence="2">
    <location>
        <begin position="1011"/>
        <end position="1029"/>
    </location>
</feature>
<evidence type="ECO:0000256" key="1">
    <source>
        <dbReference type="SAM" id="Coils"/>
    </source>
</evidence>
<feature type="compositionally biased region" description="Polar residues" evidence="2">
    <location>
        <begin position="338"/>
        <end position="350"/>
    </location>
</feature>
<feature type="compositionally biased region" description="Acidic residues" evidence="2">
    <location>
        <begin position="979"/>
        <end position="1003"/>
    </location>
</feature>
<dbReference type="InterPro" id="IPR007321">
    <property type="entry name" value="Transposase_28"/>
</dbReference>
<dbReference type="EMBL" id="JAUUTY010000006">
    <property type="protein sequence ID" value="KAK1614645.1"/>
    <property type="molecule type" value="Genomic_DNA"/>
</dbReference>
<name>A0AAD8VRM2_LOLMU</name>
<feature type="domain" description="Transposase (putative) gypsy type" evidence="3">
    <location>
        <begin position="102"/>
        <end position="145"/>
    </location>
</feature>
<evidence type="ECO:0000259" key="3">
    <source>
        <dbReference type="Pfam" id="PF04195"/>
    </source>
</evidence>
<evidence type="ECO:0000313" key="4">
    <source>
        <dbReference type="EMBL" id="KAK1614645.1"/>
    </source>
</evidence>
<feature type="coiled-coil region" evidence="1">
    <location>
        <begin position="727"/>
        <end position="833"/>
    </location>
</feature>
<feature type="compositionally biased region" description="Low complexity" evidence="2">
    <location>
        <begin position="417"/>
        <end position="428"/>
    </location>
</feature>
<feature type="compositionally biased region" description="Acidic residues" evidence="2">
    <location>
        <begin position="1"/>
        <end position="21"/>
    </location>
</feature>
<dbReference type="PANTHER" id="PTHR33026">
    <property type="entry name" value="OS06G0360600 PROTEIN"/>
    <property type="match status" value="1"/>
</dbReference>
<reference evidence="4" key="1">
    <citation type="submission" date="2023-07" db="EMBL/GenBank/DDBJ databases">
        <title>A chromosome-level genome assembly of Lolium multiflorum.</title>
        <authorList>
            <person name="Chen Y."/>
            <person name="Copetti D."/>
            <person name="Kolliker R."/>
            <person name="Studer B."/>
        </authorList>
    </citation>
    <scope>NUCLEOTIDE SEQUENCE</scope>
    <source>
        <strain evidence="4">02402/16</strain>
        <tissue evidence="4">Leaf</tissue>
    </source>
</reference>
<dbReference type="Pfam" id="PF04195">
    <property type="entry name" value="Transposase_28"/>
    <property type="match status" value="1"/>
</dbReference>
<feature type="compositionally biased region" description="Pro residues" evidence="2">
    <location>
        <begin position="538"/>
        <end position="552"/>
    </location>
</feature>
<comment type="caution">
    <text evidence="4">The sequence shown here is derived from an EMBL/GenBank/DDBJ whole genome shotgun (WGS) entry which is preliminary data.</text>
</comment>
<feature type="region of interest" description="Disordered" evidence="2">
    <location>
        <begin position="300"/>
        <end position="363"/>
    </location>
</feature>
<feature type="region of interest" description="Disordered" evidence="2">
    <location>
        <begin position="1"/>
        <end position="60"/>
    </location>
</feature>
<sequence length="1029" mass="113714">MASEESDLELSGDSQMSEEPEISWGGEDAADQETSGPEQETDGQEQEAGPSSAAYSRGRWRGSDVTEAEIDWLYRSRRIPEGVTCRIPGDEREPVLNPGEVVVFTAHLERGFGLPASDFFRRFLNFYKLQSHHLPGNAVFYLSSFDPKLPLPKPIVQCGVCIITPRQKSPYYKLSGLESCRKWQQTFFYIKNSGPIDLINLPAYVPGEPARTNWQFNPKDTHEETNRIIRYIKKLKKHTNLLADDIVRTFISRRVLPLQRRAHKIRQMTGRFDPTWITTFRLSRADVAAKAKQISKTKMPNFARISVEQPASFTPNRTEEDKEDPDPFRTTPVHAMDSSRNTGFGNSSAFPPSRTRADDSGSEEDDCIILEVLDPLPISYAFPVTPVSADPGRQVLENTEPLSAEPGAPPASRVRKALAAGAGPSDAPSSKRRKVPGTGPAREKKRNTIPTSSGAPLELTRSASDHRAEGDFTLAPELENPGASNMGAGSDQAGRSEPLVVPPVLEKTNEAPPSSPNKTSSSAPPEGSKLPSPAKRPAVPPPAPFKKPPPAPSAKKVSSRRGTAVTAEQLSGAVQATVAQPTSSRTLTLHTGRAAVSISEKISAQTGRIIKLNRGEVNLGLLQRYVDEWNVSDMTEATLSLGKDGQPVVDTRGPRNTVQHMHRLKRSMREFDNAWHDVDKNVLGILESRKKLFEQLLWEHRDLTEAYAALQLAHSQCQAALPEASPHDELISRIAALQAEKEKLALQHQNELQAQKNETARLKEELIQAGLRHDSALKETIKTGKAEVEEAKLALIELQESVVQVLRDRLQQDIEEERKLRELERQRNNALELVQIEHGRIIKDLDDKIRTIFPESQERAEAAVAKVRVEDPASAAVPWTPKEYITALSARVTHMKKLAKLPDAAIKAFKCLWPEEPVLDRVGTLASRLLESGRRLSEWRRSASRAGADTALWFVCSCDRAYRIAHYAPTSTFIPSPADLEDELSEAEDETEDGEDEEAEETIPEGTAATNDETTASGQAPESSSPEYA</sequence>
<keyword evidence="5" id="KW-1185">Reference proteome</keyword>
<proteinExistence type="predicted"/>
<keyword evidence="1" id="KW-0175">Coiled coil</keyword>
<protein>
    <recommendedName>
        <fullName evidence="3">Transposase (putative) gypsy type domain-containing protein</fullName>
    </recommendedName>
</protein>
<feature type="region of interest" description="Disordered" evidence="2">
    <location>
        <begin position="974"/>
        <end position="1029"/>
    </location>
</feature>
<accession>A0AAD8VRM2</accession>
<organism evidence="4 5">
    <name type="scientific">Lolium multiflorum</name>
    <name type="common">Italian ryegrass</name>
    <name type="synonym">Lolium perenne subsp. multiflorum</name>
    <dbReference type="NCBI Taxonomy" id="4521"/>
    <lineage>
        <taxon>Eukaryota</taxon>
        <taxon>Viridiplantae</taxon>
        <taxon>Streptophyta</taxon>
        <taxon>Embryophyta</taxon>
        <taxon>Tracheophyta</taxon>
        <taxon>Spermatophyta</taxon>
        <taxon>Magnoliopsida</taxon>
        <taxon>Liliopsida</taxon>
        <taxon>Poales</taxon>
        <taxon>Poaceae</taxon>
        <taxon>BOP clade</taxon>
        <taxon>Pooideae</taxon>
        <taxon>Poodae</taxon>
        <taxon>Poeae</taxon>
        <taxon>Poeae Chloroplast Group 2 (Poeae type)</taxon>
        <taxon>Loliodinae</taxon>
        <taxon>Loliinae</taxon>
        <taxon>Lolium</taxon>
    </lineage>
</organism>
<gene>
    <name evidence="4" type="ORF">QYE76_020162</name>
</gene>
<dbReference type="Proteomes" id="UP001231189">
    <property type="component" value="Unassembled WGS sequence"/>
</dbReference>